<gene>
    <name evidence="1" type="ORF">C4B63_166g22</name>
</gene>
<proteinExistence type="predicted"/>
<evidence type="ECO:0000313" key="2">
    <source>
        <dbReference type="Proteomes" id="UP000246121"/>
    </source>
</evidence>
<comment type="caution">
    <text evidence="1">The sequence shown here is derived from an EMBL/GenBank/DDBJ whole genome shotgun (WGS) entry which is preliminary data.</text>
</comment>
<organism evidence="1 2">
    <name type="scientific">Trypanosoma cruzi</name>
    <dbReference type="NCBI Taxonomy" id="5693"/>
    <lineage>
        <taxon>Eukaryota</taxon>
        <taxon>Discoba</taxon>
        <taxon>Euglenozoa</taxon>
        <taxon>Kinetoplastea</taxon>
        <taxon>Metakinetoplastina</taxon>
        <taxon>Trypanosomatida</taxon>
        <taxon>Trypanosomatidae</taxon>
        <taxon>Trypanosoma</taxon>
        <taxon>Schizotrypanum</taxon>
    </lineage>
</organism>
<dbReference type="EMBL" id="PRFA01000166">
    <property type="protein sequence ID" value="PWU85353.1"/>
    <property type="molecule type" value="Genomic_DNA"/>
</dbReference>
<name>A0A2V2USV9_TRYCR</name>
<dbReference type="AlphaFoldDB" id="A0A2V2USV9"/>
<evidence type="ECO:0000313" key="1">
    <source>
        <dbReference type="EMBL" id="PWU85353.1"/>
    </source>
</evidence>
<accession>A0A2V2USV9</accession>
<dbReference type="VEuPathDB" id="TriTrypDB:C3747_261g49"/>
<sequence>MQNERRCHGTFLPCTPQIFFIKHASYTLFFLWGITVMHRCCGVYDLCFCQWLCAHVLLSSVCGDGGATGVRGPWRAVCVEEPSAPTTLLLLALTNTVLGGCHPLAVVAAVLVHVVCTEYCVDGFLVVASIHDCAYCLSFSHSPFLLGGYCLDLTQTKKARRNNVWKARGRTLRQCGESIVQCLAGRCSEENEVGI</sequence>
<dbReference type="VEuPathDB" id="TriTrypDB:TcG_11603"/>
<protein>
    <submittedName>
        <fullName evidence="1">Putative retrotransposon hot spot protein (RHS,)</fullName>
    </submittedName>
</protein>
<dbReference type="VEuPathDB" id="TriTrypDB:TcCL_NonESM02616"/>
<dbReference type="VEuPathDB" id="TriTrypDB:TCDM_13160"/>
<reference evidence="1 2" key="1">
    <citation type="journal article" date="2018" name="Microb. Genom.">
        <title>Expanding an expanded genome: long-read sequencing of Trypanosoma cruzi.</title>
        <authorList>
            <person name="Berna L."/>
            <person name="Rodriguez M."/>
            <person name="Chiribao M.L."/>
            <person name="Parodi-Talice A."/>
            <person name="Pita S."/>
            <person name="Rijo G."/>
            <person name="Alvarez-Valin F."/>
            <person name="Robello C."/>
        </authorList>
    </citation>
    <scope>NUCLEOTIDE SEQUENCE [LARGE SCALE GENOMIC DNA]</scope>
    <source>
        <strain evidence="1 2">Dm28c</strain>
    </source>
</reference>
<dbReference type="Proteomes" id="UP000246121">
    <property type="component" value="Unassembled WGS sequence"/>
</dbReference>
<dbReference type="VEuPathDB" id="TriTrypDB:C4B63_166g22"/>